<evidence type="ECO:0000313" key="1">
    <source>
        <dbReference type="EMBL" id="PVH38836.1"/>
    </source>
</evidence>
<dbReference type="EMBL" id="CM008050">
    <property type="protein sequence ID" value="PVH38836.1"/>
    <property type="molecule type" value="Genomic_DNA"/>
</dbReference>
<dbReference type="AlphaFoldDB" id="A0A2T8IMI6"/>
<dbReference type="Proteomes" id="UP000243499">
    <property type="component" value="Chromosome 5"/>
</dbReference>
<sequence length="84" mass="9539">MTPLFSTAEGNLRLHDPVQDAKFSLEAGVIVRSQVPIFTHWKEYKAETEHFDVFVGRLSGRLEIDRRHKPTTDACVNVFKSGIP</sequence>
<gene>
    <name evidence="1" type="ORF">PAHAL_5G366400</name>
</gene>
<name>A0A2T8IMI6_9POAL</name>
<dbReference type="Gramene" id="PVH38836">
    <property type="protein sequence ID" value="PVH38836"/>
    <property type="gene ID" value="PAHAL_5G366400"/>
</dbReference>
<reference evidence="1" key="1">
    <citation type="submission" date="2018-04" db="EMBL/GenBank/DDBJ databases">
        <title>WGS assembly of Panicum hallii.</title>
        <authorList>
            <person name="Lovell J."/>
            <person name="Jenkins J."/>
            <person name="Lowry D."/>
            <person name="Mamidi S."/>
            <person name="Sreedasyam A."/>
            <person name="Weng X."/>
            <person name="Barry K."/>
            <person name="Bonette J."/>
            <person name="Campitelli B."/>
            <person name="Daum C."/>
            <person name="Gordon S."/>
            <person name="Gould B."/>
            <person name="Lipzen A."/>
            <person name="Macqueen A."/>
            <person name="Palacio-Mejia J."/>
            <person name="Plott C."/>
            <person name="Shakirov E."/>
            <person name="Shu S."/>
            <person name="Yoshinaga Y."/>
            <person name="Zane M."/>
            <person name="Rokhsar D."/>
            <person name="Grimwood J."/>
            <person name="Schmutz J."/>
            <person name="Juenger T."/>
        </authorList>
    </citation>
    <scope>NUCLEOTIDE SEQUENCE [LARGE SCALE GENOMIC DNA]</scope>
    <source>
        <strain evidence="1">FIL2</strain>
    </source>
</reference>
<dbReference type="PANTHER" id="PTHR33063">
    <property type="entry name" value="OS02G0583500 PROTEIN"/>
    <property type="match status" value="1"/>
</dbReference>
<accession>A0A2T8IMI6</accession>
<protein>
    <submittedName>
        <fullName evidence="1">Uncharacterized protein</fullName>
    </submittedName>
</protein>
<dbReference type="PANTHER" id="PTHR33063:SF15">
    <property type="entry name" value="TRANSPOSASE, PTTA_EN_SPM, PLANT"/>
    <property type="match status" value="1"/>
</dbReference>
<organism evidence="1">
    <name type="scientific">Panicum hallii</name>
    <dbReference type="NCBI Taxonomy" id="206008"/>
    <lineage>
        <taxon>Eukaryota</taxon>
        <taxon>Viridiplantae</taxon>
        <taxon>Streptophyta</taxon>
        <taxon>Embryophyta</taxon>
        <taxon>Tracheophyta</taxon>
        <taxon>Spermatophyta</taxon>
        <taxon>Magnoliopsida</taxon>
        <taxon>Liliopsida</taxon>
        <taxon>Poales</taxon>
        <taxon>Poaceae</taxon>
        <taxon>PACMAD clade</taxon>
        <taxon>Panicoideae</taxon>
        <taxon>Panicodae</taxon>
        <taxon>Paniceae</taxon>
        <taxon>Panicinae</taxon>
        <taxon>Panicum</taxon>
        <taxon>Panicum sect. Panicum</taxon>
    </lineage>
</organism>
<proteinExistence type="predicted"/>